<dbReference type="RefSeq" id="WP_014357513.1">
    <property type="nucleotide sequence ID" value="NC_016894.1"/>
</dbReference>
<name>H6LJI9_ACEWD</name>
<dbReference type="Proteomes" id="UP000007177">
    <property type="component" value="Chromosome"/>
</dbReference>
<protein>
    <submittedName>
        <fullName evidence="8">Cobalamin synthesis protein CobW2</fullName>
    </submittedName>
</protein>
<dbReference type="InterPro" id="IPR003495">
    <property type="entry name" value="CobW/HypB/UreG_nucleotide-bd"/>
</dbReference>
<reference evidence="8 9" key="2">
    <citation type="journal article" date="2012" name="PLoS ONE">
        <title>An ancient pathway combining carbon dioxide fixation with the generation and utilization of a sodium ion gradient for ATP synthesis.</title>
        <authorList>
            <person name="Poehlein A."/>
            <person name="Schmidt S."/>
            <person name="Kaster A.K."/>
            <person name="Goenrich M."/>
            <person name="Vollmers J."/>
            <person name="Thurmer A."/>
            <person name="Bertsch J."/>
            <person name="Schuchmann K."/>
            <person name="Voigt B."/>
            <person name="Hecker M."/>
            <person name="Daniel R."/>
            <person name="Thauer R.K."/>
            <person name="Gottschalk G."/>
            <person name="Muller V."/>
        </authorList>
    </citation>
    <scope>NUCLEOTIDE SEQUENCE [LARGE SCALE GENOMIC DNA]</scope>
    <source>
        <strain evidence="9">ATCC 29683 / DSM 1030 / JCM 2381 / KCTC 1655 / WB1</strain>
    </source>
</reference>
<dbReference type="Pfam" id="PF07683">
    <property type="entry name" value="CobW_C"/>
    <property type="match status" value="1"/>
</dbReference>
<evidence type="ECO:0000256" key="3">
    <source>
        <dbReference type="ARBA" id="ARBA00023186"/>
    </source>
</evidence>
<dbReference type="InterPro" id="IPR027417">
    <property type="entry name" value="P-loop_NTPase"/>
</dbReference>
<dbReference type="STRING" id="931626.Awo_c31890"/>
<evidence type="ECO:0000256" key="2">
    <source>
        <dbReference type="ARBA" id="ARBA00022801"/>
    </source>
</evidence>
<keyword evidence="2" id="KW-0378">Hydrolase</keyword>
<evidence type="ECO:0000256" key="1">
    <source>
        <dbReference type="ARBA" id="ARBA00022741"/>
    </source>
</evidence>
<dbReference type="InterPro" id="IPR011629">
    <property type="entry name" value="CobW-like_C"/>
</dbReference>
<evidence type="ECO:0000313" key="9">
    <source>
        <dbReference type="Proteomes" id="UP000007177"/>
    </source>
</evidence>
<evidence type="ECO:0000259" key="7">
    <source>
        <dbReference type="Pfam" id="PF07683"/>
    </source>
</evidence>
<keyword evidence="1" id="KW-0547">Nucleotide-binding</keyword>
<comment type="similarity">
    <text evidence="4">Belongs to the SIMIBI class G3E GTPase family. ZNG1 subfamily.</text>
</comment>
<dbReference type="OrthoDB" id="9808822at2"/>
<reference evidence="9" key="1">
    <citation type="submission" date="2011-07" db="EMBL/GenBank/DDBJ databases">
        <title>Complete genome sequence of Acetobacterium woodii.</title>
        <authorList>
            <person name="Poehlein A."/>
            <person name="Schmidt S."/>
            <person name="Kaster A.-K."/>
            <person name="Goenrich M."/>
            <person name="Vollmers J."/>
            <person name="Thuermer A."/>
            <person name="Gottschalk G."/>
            <person name="Thauer R.K."/>
            <person name="Daniel R."/>
            <person name="Mueller V."/>
        </authorList>
    </citation>
    <scope>NUCLEOTIDE SEQUENCE [LARGE SCALE GENOMIC DNA]</scope>
    <source>
        <strain evidence="9">ATCC 29683 / DSM 1030 / JCM 2381 / KCTC 1655 / WB1</strain>
    </source>
</reference>
<dbReference type="GO" id="GO:0016787">
    <property type="term" value="F:hydrolase activity"/>
    <property type="evidence" value="ECO:0007669"/>
    <property type="project" value="UniProtKB-KW"/>
</dbReference>
<dbReference type="Gene3D" id="3.40.50.300">
    <property type="entry name" value="P-loop containing nucleotide triphosphate hydrolases"/>
    <property type="match status" value="1"/>
</dbReference>
<comment type="catalytic activity">
    <reaction evidence="5">
        <text>GTP + H2O = GDP + phosphate + H(+)</text>
        <dbReference type="Rhea" id="RHEA:19669"/>
        <dbReference type="ChEBI" id="CHEBI:15377"/>
        <dbReference type="ChEBI" id="CHEBI:15378"/>
        <dbReference type="ChEBI" id="CHEBI:37565"/>
        <dbReference type="ChEBI" id="CHEBI:43474"/>
        <dbReference type="ChEBI" id="CHEBI:58189"/>
    </reaction>
    <physiologicalReaction direction="left-to-right" evidence="5">
        <dbReference type="Rhea" id="RHEA:19670"/>
    </physiologicalReaction>
</comment>
<proteinExistence type="inferred from homology"/>
<dbReference type="PANTHER" id="PTHR13748:SF46">
    <property type="entry name" value="ZINC CHAPERONE YEIR"/>
    <property type="match status" value="1"/>
</dbReference>
<evidence type="ECO:0000256" key="5">
    <source>
        <dbReference type="ARBA" id="ARBA00049117"/>
    </source>
</evidence>
<sequence>MTKIDIISGFLGAGKTTLIKKLLEEAFIGEKVVLIENEFGEIGIDGAILKDYEIEIKEMNSGCICCTIAGDFSSALKEILAFDNVDRIIIEPSGVGKLSDVINGCKRFLKEGSVELNICMTVVDAVKYKVYVKNFTEFYTNQLMNSKTIILSRSQNVKEEVLDTIINDIRKINPTAQIISTDWKELDGKKIRQIGESTNNAESVNSLMNQTEHIHGKHHHADEVFHVWGRETAKIFECNKVEAILKQLANMKGHVLRAKGIIRVEKKQWIQFDYVPNEVIIKEINPECTGRICVIGEQIDEVQLSELFGL</sequence>
<dbReference type="SUPFAM" id="SSF52540">
    <property type="entry name" value="P-loop containing nucleoside triphosphate hydrolases"/>
    <property type="match status" value="1"/>
</dbReference>
<dbReference type="EMBL" id="CP002987">
    <property type="protein sequence ID" value="AFA49917.1"/>
    <property type="molecule type" value="Genomic_DNA"/>
</dbReference>
<dbReference type="eggNOG" id="COG0523">
    <property type="taxonomic scope" value="Bacteria"/>
</dbReference>
<dbReference type="InterPro" id="IPR036627">
    <property type="entry name" value="CobW-likC_sf"/>
</dbReference>
<dbReference type="Pfam" id="PF02492">
    <property type="entry name" value="cobW"/>
    <property type="match status" value="1"/>
</dbReference>
<dbReference type="PANTHER" id="PTHR13748">
    <property type="entry name" value="COBW-RELATED"/>
    <property type="match status" value="1"/>
</dbReference>
<accession>H6LJI9</accession>
<evidence type="ECO:0000256" key="4">
    <source>
        <dbReference type="ARBA" id="ARBA00034320"/>
    </source>
</evidence>
<feature type="domain" description="CobW C-terminal" evidence="7">
    <location>
        <begin position="236"/>
        <end position="308"/>
    </location>
</feature>
<dbReference type="Gene3D" id="3.30.1220.10">
    <property type="entry name" value="CobW-like, C-terminal domain"/>
    <property type="match status" value="1"/>
</dbReference>
<evidence type="ECO:0000313" key="8">
    <source>
        <dbReference type="EMBL" id="AFA49917.1"/>
    </source>
</evidence>
<dbReference type="HOGENOM" id="CLU_017452_1_3_9"/>
<organism evidence="8 9">
    <name type="scientific">Acetobacterium woodii (strain ATCC 29683 / DSM 1030 / JCM 2381 / KCTC 1655 / WB1)</name>
    <dbReference type="NCBI Taxonomy" id="931626"/>
    <lineage>
        <taxon>Bacteria</taxon>
        <taxon>Bacillati</taxon>
        <taxon>Bacillota</taxon>
        <taxon>Clostridia</taxon>
        <taxon>Eubacteriales</taxon>
        <taxon>Eubacteriaceae</taxon>
        <taxon>Acetobacterium</taxon>
    </lineage>
</organism>
<dbReference type="GO" id="GO:0000166">
    <property type="term" value="F:nucleotide binding"/>
    <property type="evidence" value="ECO:0007669"/>
    <property type="project" value="UniProtKB-KW"/>
</dbReference>
<dbReference type="KEGG" id="awo:Awo_c31890"/>
<keyword evidence="9" id="KW-1185">Reference proteome</keyword>
<dbReference type="InterPro" id="IPR051316">
    <property type="entry name" value="Zinc-reg_GTPase_activator"/>
</dbReference>
<evidence type="ECO:0000259" key="6">
    <source>
        <dbReference type="Pfam" id="PF02492"/>
    </source>
</evidence>
<keyword evidence="3" id="KW-0143">Chaperone</keyword>
<dbReference type="CDD" id="cd03112">
    <property type="entry name" value="CobW-like"/>
    <property type="match status" value="1"/>
</dbReference>
<dbReference type="GO" id="GO:0005737">
    <property type="term" value="C:cytoplasm"/>
    <property type="evidence" value="ECO:0007669"/>
    <property type="project" value="TreeGrafter"/>
</dbReference>
<dbReference type="AlphaFoldDB" id="H6LJI9"/>
<gene>
    <name evidence="8" type="primary">cobW2</name>
    <name evidence="8" type="ordered locus">Awo_c31890</name>
</gene>
<feature type="domain" description="CobW/HypB/UreG nucleotide-binding" evidence="6">
    <location>
        <begin position="6"/>
        <end position="179"/>
    </location>
</feature>